<dbReference type="EMBL" id="LR899009">
    <property type="protein sequence ID" value="CAD7078187.1"/>
    <property type="molecule type" value="Genomic_DNA"/>
</dbReference>
<dbReference type="PROSITE" id="PS50940">
    <property type="entry name" value="CHIT_BIND_II"/>
    <property type="match status" value="1"/>
</dbReference>
<dbReference type="OrthoDB" id="7426044at2759"/>
<dbReference type="PANTHER" id="PTHR22933:SF31">
    <property type="entry name" value="FI18007P1"/>
    <property type="match status" value="1"/>
</dbReference>
<keyword evidence="2" id="KW-0732">Signal</keyword>
<organism evidence="4 5">
    <name type="scientific">Hermetia illucens</name>
    <name type="common">Black soldier fly</name>
    <dbReference type="NCBI Taxonomy" id="343691"/>
    <lineage>
        <taxon>Eukaryota</taxon>
        <taxon>Metazoa</taxon>
        <taxon>Ecdysozoa</taxon>
        <taxon>Arthropoda</taxon>
        <taxon>Hexapoda</taxon>
        <taxon>Insecta</taxon>
        <taxon>Pterygota</taxon>
        <taxon>Neoptera</taxon>
        <taxon>Endopterygota</taxon>
        <taxon>Diptera</taxon>
        <taxon>Brachycera</taxon>
        <taxon>Stratiomyomorpha</taxon>
        <taxon>Stratiomyidae</taxon>
        <taxon>Hermetiinae</taxon>
        <taxon>Hermetia</taxon>
    </lineage>
</organism>
<dbReference type="InterPro" id="IPR002557">
    <property type="entry name" value="Chitin-bd_dom"/>
</dbReference>
<feature type="signal peptide" evidence="2">
    <location>
        <begin position="1"/>
        <end position="20"/>
    </location>
</feature>
<feature type="domain" description="Chitin-binding type-2" evidence="3">
    <location>
        <begin position="107"/>
        <end position="165"/>
    </location>
</feature>
<evidence type="ECO:0000313" key="4">
    <source>
        <dbReference type="EMBL" id="CAD7078187.1"/>
    </source>
</evidence>
<evidence type="ECO:0000256" key="1">
    <source>
        <dbReference type="SAM" id="MobiDB-lite"/>
    </source>
</evidence>
<dbReference type="InterPro" id="IPR036508">
    <property type="entry name" value="Chitin-bd_dom_sf"/>
</dbReference>
<dbReference type="Pfam" id="PF01607">
    <property type="entry name" value="CBM_14"/>
    <property type="match status" value="1"/>
</dbReference>
<feature type="compositionally biased region" description="Polar residues" evidence="1">
    <location>
        <begin position="253"/>
        <end position="263"/>
    </location>
</feature>
<feature type="region of interest" description="Disordered" evidence="1">
    <location>
        <begin position="239"/>
        <end position="263"/>
    </location>
</feature>
<evidence type="ECO:0000256" key="2">
    <source>
        <dbReference type="SAM" id="SignalP"/>
    </source>
</evidence>
<evidence type="ECO:0000313" key="5">
    <source>
        <dbReference type="Proteomes" id="UP000594454"/>
    </source>
</evidence>
<dbReference type="GO" id="GO:0008061">
    <property type="term" value="F:chitin binding"/>
    <property type="evidence" value="ECO:0007669"/>
    <property type="project" value="InterPro"/>
</dbReference>
<dbReference type="Gene3D" id="3.20.20.80">
    <property type="entry name" value="Glycosidases"/>
    <property type="match status" value="1"/>
</dbReference>
<dbReference type="OMA" id="PINMEEH"/>
<accession>A0A7R8UE00</accession>
<keyword evidence="5" id="KW-1185">Reference proteome</keyword>
<dbReference type="Proteomes" id="UP000594454">
    <property type="component" value="Chromosome 1"/>
</dbReference>
<sequence length="298" mass="34936">MRINLFIITLAGFLLCLAQAQNKPSPFSQNYEEAEYETEAQTPVEYRTKLYNYEQEEETDDRTYRRESQLPNLKKSVGGGKKRPGEEEIEEEEEKPDRLTLLLEQSRFACDGKTTGYYADETLNCEVFHYCQDNQRHSWICPEGFTFHQVHLICMPPTGENICDQSSKYHIVNEYLYKPINVAEHETKPNVSLKYSERYYPENFYQDGRQDYEEEAPQQHYQRTPIQVGFNSAQRKVATPTPAPQISAAPYRFSTQPPQQQVYRSPEEINISLQQRRPQIYLASPTPKYTETDYGFEQ</sequence>
<dbReference type="SUPFAM" id="SSF57625">
    <property type="entry name" value="Invertebrate chitin-binding proteins"/>
    <property type="match status" value="1"/>
</dbReference>
<feature type="chain" id="PRO_5031410982" description="Chitin-binding type-2 domain-containing protein" evidence="2">
    <location>
        <begin position="21"/>
        <end position="298"/>
    </location>
</feature>
<dbReference type="AlphaFoldDB" id="A0A7R8UE00"/>
<reference evidence="4 5" key="1">
    <citation type="submission" date="2020-11" db="EMBL/GenBank/DDBJ databases">
        <authorList>
            <person name="Wallbank WR R."/>
            <person name="Pardo Diaz C."/>
            <person name="Kozak K."/>
            <person name="Martin S."/>
            <person name="Jiggins C."/>
            <person name="Moest M."/>
            <person name="Warren A I."/>
            <person name="Generalovic N T."/>
            <person name="Byers J.R.P. K."/>
            <person name="Montejo-Kovacevich G."/>
            <person name="Yen C E."/>
        </authorList>
    </citation>
    <scope>NUCLEOTIDE SEQUENCE [LARGE SCALE GENOMIC DNA]</scope>
</reference>
<dbReference type="InterPro" id="IPR052976">
    <property type="entry name" value="Scoloptoxin-like"/>
</dbReference>
<feature type="region of interest" description="Disordered" evidence="1">
    <location>
        <begin position="52"/>
        <end position="97"/>
    </location>
</feature>
<dbReference type="InParanoid" id="A0A7R8UE00"/>
<dbReference type="GO" id="GO:0005576">
    <property type="term" value="C:extracellular region"/>
    <property type="evidence" value="ECO:0007669"/>
    <property type="project" value="InterPro"/>
</dbReference>
<proteinExistence type="predicted"/>
<dbReference type="PANTHER" id="PTHR22933">
    <property type="entry name" value="FI18007P1-RELATED"/>
    <property type="match status" value="1"/>
</dbReference>
<gene>
    <name evidence="4" type="ORF">HERILL_LOCUS1470</name>
</gene>
<protein>
    <recommendedName>
        <fullName evidence="3">Chitin-binding type-2 domain-containing protein</fullName>
    </recommendedName>
</protein>
<evidence type="ECO:0000259" key="3">
    <source>
        <dbReference type="PROSITE" id="PS50940"/>
    </source>
</evidence>
<name>A0A7R8UE00_HERIL</name>
<dbReference type="FunCoup" id="A0A7R8UE00">
    <property type="interactions" value="2"/>
</dbReference>